<evidence type="ECO:0008006" key="3">
    <source>
        <dbReference type="Google" id="ProtNLM"/>
    </source>
</evidence>
<keyword evidence="2" id="KW-1185">Reference proteome</keyword>
<evidence type="ECO:0000313" key="2">
    <source>
        <dbReference type="Proteomes" id="UP001162030"/>
    </source>
</evidence>
<gene>
    <name evidence="1" type="ORF">MSZNOR_3375</name>
</gene>
<accession>A0ABM9I534</accession>
<reference evidence="1 2" key="1">
    <citation type="submission" date="2023-03" db="EMBL/GenBank/DDBJ databases">
        <authorList>
            <person name="Pearce D."/>
        </authorList>
    </citation>
    <scope>NUCLEOTIDE SEQUENCE [LARGE SCALE GENOMIC DNA]</scope>
    <source>
        <strain evidence="1">Msz</strain>
    </source>
</reference>
<dbReference type="EMBL" id="OX458333">
    <property type="protein sequence ID" value="CAI8897738.1"/>
    <property type="molecule type" value="Genomic_DNA"/>
</dbReference>
<sequence length="277" mass="30596">MEMGNLFGPLTVLIAALVTMSAPQAAGLLKGFGGDGTVYEAARMSESNDKDWWVNSGAYFHRSGGIGMTVQGELAGQDRWRLLYATTNPVDTDGGYHPQNLLRLVTRSKFKNFTQQVYFNIERINLSDSPNRNESNGVLFFHRYRDGNNLYYAGIRVDGHAVIKKKLNGQYSTLNSVPIYHGAYDRASKPNLIPTHQWIGMRTAISDGSDGKVVIALYLKDDLLGPGWTKVLEAEDTSTAGAPLLKEGYAGIRTDFMDIRFKDYEAIENTPAGDSGR</sequence>
<name>A0ABM9I534_9GAMM</name>
<dbReference type="Gene3D" id="2.60.120.560">
    <property type="entry name" value="Exo-inulinase, domain 1"/>
    <property type="match status" value="1"/>
</dbReference>
<dbReference type="Proteomes" id="UP001162030">
    <property type="component" value="Chromosome"/>
</dbReference>
<evidence type="ECO:0000313" key="1">
    <source>
        <dbReference type="EMBL" id="CAI8897738.1"/>
    </source>
</evidence>
<organism evidence="1 2">
    <name type="scientific">Methylocaldum szegediense</name>
    <dbReference type="NCBI Taxonomy" id="73780"/>
    <lineage>
        <taxon>Bacteria</taxon>
        <taxon>Pseudomonadati</taxon>
        <taxon>Pseudomonadota</taxon>
        <taxon>Gammaproteobacteria</taxon>
        <taxon>Methylococcales</taxon>
        <taxon>Methylococcaceae</taxon>
        <taxon>Methylocaldum</taxon>
    </lineage>
</organism>
<protein>
    <recommendedName>
        <fullName evidence="3">3-keto-disaccharide hydrolase domain-containing protein</fullName>
    </recommendedName>
</protein>
<proteinExistence type="predicted"/>